<dbReference type="HOGENOM" id="CLU_3310374_0_0_0"/>
<dbReference type="AlphaFoldDB" id="W0RBC5"/>
<dbReference type="STRING" id="861299.J421_0078"/>
<dbReference type="Proteomes" id="UP000019151">
    <property type="component" value="Chromosome"/>
</dbReference>
<sequence length="39" mass="4702">MAEIRVEPKRRSLAWLWVLLLLIVAAAVAWYFMYYNRTS</sequence>
<feature type="transmembrane region" description="Helical" evidence="1">
    <location>
        <begin position="12"/>
        <end position="33"/>
    </location>
</feature>
<keyword evidence="1" id="KW-1133">Transmembrane helix</keyword>
<dbReference type="InParanoid" id="W0RBC5"/>
<keyword evidence="1" id="KW-0812">Transmembrane</keyword>
<name>W0RBC5_9BACT</name>
<organism evidence="2 3">
    <name type="scientific">Gemmatirosa kalamazoonensis</name>
    <dbReference type="NCBI Taxonomy" id="861299"/>
    <lineage>
        <taxon>Bacteria</taxon>
        <taxon>Pseudomonadati</taxon>
        <taxon>Gemmatimonadota</taxon>
        <taxon>Gemmatimonadia</taxon>
        <taxon>Gemmatimonadales</taxon>
        <taxon>Gemmatimonadaceae</taxon>
        <taxon>Gemmatirosa</taxon>
    </lineage>
</organism>
<keyword evidence="1" id="KW-0472">Membrane</keyword>
<evidence type="ECO:0000313" key="2">
    <source>
        <dbReference type="EMBL" id="AHG87615.1"/>
    </source>
</evidence>
<evidence type="ECO:0000256" key="1">
    <source>
        <dbReference type="SAM" id="Phobius"/>
    </source>
</evidence>
<proteinExistence type="predicted"/>
<dbReference type="KEGG" id="gba:J421_0078"/>
<gene>
    <name evidence="2" type="ORF">J421_0078</name>
</gene>
<evidence type="ECO:0000313" key="3">
    <source>
        <dbReference type="Proteomes" id="UP000019151"/>
    </source>
</evidence>
<keyword evidence="3" id="KW-1185">Reference proteome</keyword>
<reference evidence="2 3" key="1">
    <citation type="journal article" date="2014" name="Genome Announc.">
        <title>Genome Sequence and Methylome of Soil Bacterium Gemmatirosa kalamazoonensis KBS708T, a Member of the Rarely Cultivated Gemmatimonadetes Phylum.</title>
        <authorList>
            <person name="Debruyn J.M."/>
            <person name="Radosevich M."/>
            <person name="Wommack K.E."/>
            <person name="Polson S.W."/>
            <person name="Hauser L.J."/>
            <person name="Fawaz M.N."/>
            <person name="Korlach J."/>
            <person name="Tsai Y.C."/>
        </authorList>
    </citation>
    <scope>NUCLEOTIDE SEQUENCE [LARGE SCALE GENOMIC DNA]</scope>
    <source>
        <strain evidence="2 3">KBS708</strain>
    </source>
</reference>
<dbReference type="EMBL" id="CP007128">
    <property type="protein sequence ID" value="AHG87615.1"/>
    <property type="molecule type" value="Genomic_DNA"/>
</dbReference>
<protein>
    <submittedName>
        <fullName evidence="2">Uncharacterized protein</fullName>
    </submittedName>
</protein>
<accession>W0RBC5</accession>